<comment type="function">
    <text evidence="9">May be involved in protein trafficking.</text>
</comment>
<evidence type="ECO:0000256" key="6">
    <source>
        <dbReference type="ARBA" id="ARBA00022737"/>
    </source>
</evidence>
<dbReference type="CDD" id="cd12380">
    <property type="entry name" value="RRM3_I_PABPs"/>
    <property type="match status" value="1"/>
</dbReference>
<evidence type="ECO:0000256" key="12">
    <source>
        <dbReference type="PROSITE-ProRule" id="PRU00176"/>
    </source>
</evidence>
<dbReference type="GO" id="GO:0003723">
    <property type="term" value="F:RNA binding"/>
    <property type="evidence" value="ECO:0007669"/>
    <property type="project" value="UniProtKB-UniRule"/>
</dbReference>
<organism evidence="16 17">
    <name type="scientific">Mauremys mutica</name>
    <name type="common">yellowpond turtle</name>
    <dbReference type="NCBI Taxonomy" id="74926"/>
    <lineage>
        <taxon>Eukaryota</taxon>
        <taxon>Metazoa</taxon>
        <taxon>Chordata</taxon>
        <taxon>Craniata</taxon>
        <taxon>Vertebrata</taxon>
        <taxon>Euteleostomi</taxon>
        <taxon>Archelosauria</taxon>
        <taxon>Testudinata</taxon>
        <taxon>Testudines</taxon>
        <taxon>Cryptodira</taxon>
        <taxon>Durocryptodira</taxon>
        <taxon>Testudinoidea</taxon>
        <taxon>Geoemydidae</taxon>
        <taxon>Geoemydinae</taxon>
        <taxon>Mauremys</taxon>
    </lineage>
</organism>
<dbReference type="Gene3D" id="1.20.80.60">
    <property type="match status" value="1"/>
</dbReference>
<dbReference type="FunFam" id="3.10.20.90:FF:000230">
    <property type="entry name" value="Sorting nexin 31"/>
    <property type="match status" value="1"/>
</dbReference>
<dbReference type="InterPro" id="IPR006515">
    <property type="entry name" value="PABP_1234"/>
</dbReference>
<reference evidence="16" key="1">
    <citation type="submission" date="2021-09" db="EMBL/GenBank/DDBJ databases">
        <title>The genome of Mauremys mutica provides insights into the evolution of semi-aquatic lifestyle.</title>
        <authorList>
            <person name="Gong S."/>
            <person name="Gao Y."/>
        </authorList>
    </citation>
    <scope>NUCLEOTIDE SEQUENCE</scope>
    <source>
        <strain evidence="16">MM-2020</strain>
        <tissue evidence="16">Muscle</tissue>
    </source>
</reference>
<dbReference type="PANTHER" id="PTHR12431">
    <property type="entry name" value="SORTING NEXIN 17 AND 27"/>
    <property type="match status" value="1"/>
</dbReference>
<dbReference type="GO" id="GO:0006886">
    <property type="term" value="P:intracellular protein transport"/>
    <property type="evidence" value="ECO:0007669"/>
    <property type="project" value="TreeGrafter"/>
</dbReference>
<dbReference type="FunFam" id="2.30.29.30:FF:000297">
    <property type="entry name" value="Sorting nexin 31"/>
    <property type="match status" value="1"/>
</dbReference>
<evidence type="ECO:0000256" key="1">
    <source>
        <dbReference type="ARBA" id="ARBA00004496"/>
    </source>
</evidence>
<comment type="subunit">
    <text evidence="10">Interacts with CCDC22, CCDC93, VPS26C and VPS35L, associates with the retriever and CCC complexes.</text>
</comment>
<keyword evidence="17" id="KW-1185">Reference proteome</keyword>
<evidence type="ECO:0000256" key="7">
    <source>
        <dbReference type="ARBA" id="ARBA00022884"/>
    </source>
</evidence>
<dbReference type="SUPFAM" id="SSF64268">
    <property type="entry name" value="PX domain"/>
    <property type="match status" value="1"/>
</dbReference>
<feature type="non-terminal residue" evidence="16">
    <location>
        <position position="1"/>
    </location>
</feature>
<feature type="domain" description="RRM" evidence="13">
    <location>
        <begin position="126"/>
        <end position="203"/>
    </location>
</feature>
<dbReference type="InterPro" id="IPR036871">
    <property type="entry name" value="PX_dom_sf"/>
</dbReference>
<protein>
    <recommendedName>
        <fullName evidence="11">Sorting nexin-31</fullName>
    </recommendedName>
</protein>
<dbReference type="Pfam" id="PF00076">
    <property type="entry name" value="RRM_1"/>
    <property type="match status" value="3"/>
</dbReference>
<dbReference type="SUPFAM" id="SSF54928">
    <property type="entry name" value="RNA-binding domain, RBD"/>
    <property type="match status" value="2"/>
</dbReference>
<dbReference type="SMART" id="SM00517">
    <property type="entry name" value="PolyA"/>
    <property type="match status" value="1"/>
</dbReference>
<dbReference type="SMART" id="SM00360">
    <property type="entry name" value="RRM"/>
    <property type="match status" value="3"/>
</dbReference>
<accession>A0A9D3XG03</accession>
<evidence type="ECO:0000313" key="16">
    <source>
        <dbReference type="EMBL" id="KAH1178385.1"/>
    </source>
</evidence>
<keyword evidence="7 12" id="KW-0694">RNA-binding</keyword>
<dbReference type="Proteomes" id="UP000827986">
    <property type="component" value="Unassembled WGS sequence"/>
</dbReference>
<feature type="domain" description="PABC" evidence="15">
    <location>
        <begin position="477"/>
        <end position="554"/>
    </location>
</feature>
<comment type="similarity">
    <text evidence="3">Belongs to the sorting nexin family.</text>
</comment>
<dbReference type="InterPro" id="IPR001683">
    <property type="entry name" value="PX_dom"/>
</dbReference>
<dbReference type="NCBIfam" id="TIGR01628">
    <property type="entry name" value="PABP-1234"/>
    <property type="match status" value="1"/>
</dbReference>
<dbReference type="FunFam" id="1.20.80.60:FF:000001">
    <property type="entry name" value="Sorting nexin-17 isoform1"/>
    <property type="match status" value="1"/>
</dbReference>
<dbReference type="FunFam" id="3.30.1520.10:FF:000008">
    <property type="entry name" value="Sorting nexin-17 isoform1"/>
    <property type="match status" value="1"/>
</dbReference>
<dbReference type="Pfam" id="PF00787">
    <property type="entry name" value="PX"/>
    <property type="match status" value="1"/>
</dbReference>
<feature type="domain" description="RRM" evidence="13">
    <location>
        <begin position="34"/>
        <end position="110"/>
    </location>
</feature>
<dbReference type="Gene3D" id="3.10.20.90">
    <property type="entry name" value="Phosphatidylinositol 3-kinase Catalytic Subunit, Chain A, domain 1"/>
    <property type="match status" value="1"/>
</dbReference>
<dbReference type="InterPro" id="IPR003954">
    <property type="entry name" value="RRM_euk-type"/>
</dbReference>
<dbReference type="EMBL" id="JAHDVG010000474">
    <property type="protein sequence ID" value="KAH1178385.1"/>
    <property type="molecule type" value="Genomic_DNA"/>
</dbReference>
<dbReference type="PROSITE" id="PS51309">
    <property type="entry name" value="PABC"/>
    <property type="match status" value="1"/>
</dbReference>
<dbReference type="Gene3D" id="1.10.1900.10">
    <property type="entry name" value="c-terminal domain of poly(a) binding protein"/>
    <property type="match status" value="1"/>
</dbReference>
<comment type="subcellular location">
    <subcellularLocation>
        <location evidence="1">Cytoplasm</location>
    </subcellularLocation>
</comment>
<dbReference type="Gene3D" id="3.30.70.330">
    <property type="match status" value="3"/>
</dbReference>
<evidence type="ECO:0000256" key="5">
    <source>
        <dbReference type="ARBA" id="ARBA00022490"/>
    </source>
</evidence>
<dbReference type="Gene3D" id="3.30.1520.10">
    <property type="entry name" value="Phox-like domain"/>
    <property type="match status" value="1"/>
</dbReference>
<evidence type="ECO:0000313" key="17">
    <source>
        <dbReference type="Proteomes" id="UP000827986"/>
    </source>
</evidence>
<dbReference type="FunFam" id="3.30.70.330:FF:000003">
    <property type="entry name" value="Polyadenylate-binding protein"/>
    <property type="match status" value="1"/>
</dbReference>
<evidence type="ECO:0000259" key="14">
    <source>
        <dbReference type="PROSITE" id="PS50195"/>
    </source>
</evidence>
<dbReference type="InterPro" id="IPR011993">
    <property type="entry name" value="PH-like_dom_sf"/>
</dbReference>
<dbReference type="AlphaFoldDB" id="A0A9D3XG03"/>
<comment type="similarity">
    <text evidence="2">Belongs to the polyadenylate-binding protein type-1 family.</text>
</comment>
<dbReference type="CDD" id="cd12379">
    <property type="entry name" value="RRM2_I_PABPs"/>
    <property type="match status" value="1"/>
</dbReference>
<dbReference type="InterPro" id="IPR012677">
    <property type="entry name" value="Nucleotide-bd_a/b_plait_sf"/>
</dbReference>
<dbReference type="Pfam" id="PF18116">
    <property type="entry name" value="SNX17_FERM_C"/>
    <property type="match status" value="1"/>
</dbReference>
<dbReference type="Pfam" id="PF21271">
    <property type="entry name" value="SNX17-31_F2_FERM"/>
    <property type="match status" value="1"/>
</dbReference>
<dbReference type="PROSITE" id="PS50195">
    <property type="entry name" value="PX"/>
    <property type="match status" value="1"/>
</dbReference>
<dbReference type="SMART" id="SM00361">
    <property type="entry name" value="RRM_1"/>
    <property type="match status" value="3"/>
</dbReference>
<dbReference type="InterPro" id="IPR045305">
    <property type="entry name" value="RRM2_I_PABPs"/>
</dbReference>
<dbReference type="FunFam" id="3.30.70.330:FF:000042">
    <property type="entry name" value="Polyadenylate-binding protein"/>
    <property type="match status" value="1"/>
</dbReference>
<dbReference type="CDD" id="cd16122">
    <property type="entry name" value="FERM_F1_SNX31"/>
    <property type="match status" value="1"/>
</dbReference>
<dbReference type="InterPro" id="IPR000504">
    <property type="entry name" value="RRM_dom"/>
</dbReference>
<proteinExistence type="inferred from homology"/>
<dbReference type="InterPro" id="IPR002004">
    <property type="entry name" value="PABP_HYD_C"/>
</dbReference>
<evidence type="ECO:0000256" key="2">
    <source>
        <dbReference type="ARBA" id="ARBA00008557"/>
    </source>
</evidence>
<name>A0A9D3XG03_9SAUR</name>
<dbReference type="InterPro" id="IPR040842">
    <property type="entry name" value="SNX17/31_FERM"/>
</dbReference>
<evidence type="ECO:0000256" key="10">
    <source>
        <dbReference type="ARBA" id="ARBA00063433"/>
    </source>
</evidence>
<dbReference type="FunFam" id="1.10.1900.10:FF:000001">
    <property type="entry name" value="Polyadenylate-binding protein"/>
    <property type="match status" value="1"/>
</dbReference>
<keyword evidence="8" id="KW-0653">Protein transport</keyword>
<gene>
    <name evidence="16" type="ORF">KIL84_012087</name>
</gene>
<evidence type="ECO:0000259" key="13">
    <source>
        <dbReference type="PROSITE" id="PS50102"/>
    </source>
</evidence>
<evidence type="ECO:0000256" key="8">
    <source>
        <dbReference type="ARBA" id="ARBA00022927"/>
    </source>
</evidence>
<sequence length="957" mass="108631">ERALDTMNFDVIKGKPVRIMWSQRDPSLRKSGVGNIFIKNLDKSIDNKALYDTFSAFGNILSCKVVCDENGSKGYGFVHFETQEAAERAIEKMNGMLLNDRKVFVGRFKSRKEREAELGARAKEFTNVYIKNFGEDMDDERLKELFGKFGPALSVKVMTDESGKSKGFGFVSFERHEDAQKAVDEMNGKELNGKQIYVGRAQKKVERQTELKRKFEQMKQDRITRYQGVNLYVKNLDDGIDDERLRKEFSPFGTITSAKVMMEGGRSKGFGFVCFSSPEEATKAVTEMNGRIVATKPLYVALAQRKEERQAHLTNQYMQRMASVRAVPNPVINPYQPAPPSGYFMAALPPTQNRAAYYPTSQLAQLRPSPRWTAQGARPHPFQNMPGAIRPAAPRPPFSTMRPASSQVPRVMSTQRVANTSTQTMGPRPAAAAAAATPAVRTVPQYKYAAGVRNPQQHLNTQPQVAMQQPAVHVQGQEPLTASMLASAPPQEQKQMLGERLFPLIQAMHPTLAGKITGMLLEIDNSELLHMLESPESLRSKVYSVYLEGFLFCKVRYSQLHHWNDQLRRIFGSTVPAFPPKFYLAMTKSMADERRSQLEQYLQSVTVDPSITNSDVFISFFRKLQQDTFQIQTQRASLDVYLADGRNVRLDIQTSDTAERVLEVVSYKMGLSRELIGYFSLFFIQDHSNGVLSVVKKVAEFELPYVSLQSMKESDCKIGIRKWYMDPSLDKMLMDCGASVNLLYMQALQEIEKNWVKPTDGQMQKLESLQKAANKMKVLELVQEVQHYGYIQLDPCTCDYPEVGCSAAVHVGNNEISCCIKLPSNQTKEVSFRINRVRCWQVTFLGAITQPKDQGHEQTLELRFEYSDSDSWRWIVFYTKQAFLLSSCLKKIISEQLMKTTKGDKEMQIEMPESLKSKKSSVQQSQIAHSGFIPRKRILVRPNKEDGVFEKIREEDL</sequence>
<feature type="domain" description="PX" evidence="14">
    <location>
        <begin position="519"/>
        <end position="628"/>
    </location>
</feature>
<dbReference type="InterPro" id="IPR048767">
    <property type="entry name" value="SNX17-31_FERM_F2"/>
</dbReference>
<keyword evidence="4" id="KW-0813">Transport</keyword>
<dbReference type="Pfam" id="PF21273">
    <property type="entry name" value="SNX17-27-31_F1_FERM"/>
    <property type="match status" value="1"/>
</dbReference>
<dbReference type="InterPro" id="IPR048763">
    <property type="entry name" value="SNX17-31_FERM_F1"/>
</dbReference>
<dbReference type="GO" id="GO:0032456">
    <property type="term" value="P:endocytic recycling"/>
    <property type="evidence" value="ECO:0007669"/>
    <property type="project" value="TreeGrafter"/>
</dbReference>
<dbReference type="Gene3D" id="2.30.29.30">
    <property type="entry name" value="Pleckstrin-homology domain (PH domain)/Phosphotyrosine-binding domain (PTB)"/>
    <property type="match status" value="1"/>
</dbReference>
<evidence type="ECO:0000256" key="4">
    <source>
        <dbReference type="ARBA" id="ARBA00022448"/>
    </source>
</evidence>
<keyword evidence="6" id="KW-0677">Repeat</keyword>
<dbReference type="PROSITE" id="PS50102">
    <property type="entry name" value="RRM"/>
    <property type="match status" value="3"/>
</dbReference>
<evidence type="ECO:0000259" key="15">
    <source>
        <dbReference type="PROSITE" id="PS51309"/>
    </source>
</evidence>
<keyword evidence="5" id="KW-0963">Cytoplasm</keyword>
<dbReference type="InterPro" id="IPR035979">
    <property type="entry name" value="RBD_domain_sf"/>
</dbReference>
<evidence type="ECO:0000256" key="9">
    <source>
        <dbReference type="ARBA" id="ARBA00057444"/>
    </source>
</evidence>
<dbReference type="CDD" id="cd12381">
    <property type="entry name" value="RRM4_I_PABPs"/>
    <property type="match status" value="1"/>
</dbReference>
<feature type="domain" description="RRM" evidence="13">
    <location>
        <begin position="229"/>
        <end position="305"/>
    </location>
</feature>
<dbReference type="GO" id="GO:0005769">
    <property type="term" value="C:early endosome"/>
    <property type="evidence" value="ECO:0007669"/>
    <property type="project" value="TreeGrafter"/>
</dbReference>
<comment type="caution">
    <text evidence="16">The sequence shown here is derived from an EMBL/GenBank/DDBJ whole genome shotgun (WGS) entry which is preliminary data.</text>
</comment>
<dbReference type="PANTHER" id="PTHR12431:SF15">
    <property type="entry name" value="SORTING NEXIN-31"/>
    <property type="match status" value="1"/>
</dbReference>
<dbReference type="GO" id="GO:0035091">
    <property type="term" value="F:phosphatidylinositol binding"/>
    <property type="evidence" value="ECO:0007669"/>
    <property type="project" value="InterPro"/>
</dbReference>
<dbReference type="Pfam" id="PF00658">
    <property type="entry name" value="MLLE"/>
    <property type="match status" value="1"/>
</dbReference>
<dbReference type="SUPFAM" id="SSF63570">
    <property type="entry name" value="PABC (PABP) domain"/>
    <property type="match status" value="1"/>
</dbReference>
<dbReference type="FunFam" id="3.30.70.330:FF:000154">
    <property type="entry name" value="Polyadenylate-binding protein"/>
    <property type="match status" value="1"/>
</dbReference>
<dbReference type="SMART" id="SM00312">
    <property type="entry name" value="PX"/>
    <property type="match status" value="1"/>
</dbReference>
<evidence type="ECO:0000256" key="11">
    <source>
        <dbReference type="ARBA" id="ARBA00071903"/>
    </source>
</evidence>
<dbReference type="InterPro" id="IPR036053">
    <property type="entry name" value="PABP-dom"/>
</dbReference>
<evidence type="ECO:0000256" key="3">
    <source>
        <dbReference type="ARBA" id="ARBA00010883"/>
    </source>
</evidence>